<name>A0A4U0VFJ4_9PEZI</name>
<dbReference type="NCBIfam" id="TIGR01509">
    <property type="entry name" value="HAD-SF-IA-v3"/>
    <property type="match status" value="1"/>
</dbReference>
<dbReference type="InterPro" id="IPR010237">
    <property type="entry name" value="Pyr-5-nucltdase"/>
</dbReference>
<sequence length="265" mass="30094">MGHDRPAADSEMTTTGANSVSNGTSINNSGNGVSNGKHHQKTFFLDIDNCLYPKSYRIHEMMGELIDEYFQTHLSLSKQDAFTLHQRYYKDYGLAIEGLVRFHKVDPLEYNEKVDDALALDEVIKPDPKLRRLLGDIDRSQVKLWLFTNAYITHGQRVVRLLGIEDCFDGITYCDYGAEKLLCKPTREMYDKAMLDSGTTDVSQCYFVDDNALNARAGTEYGWNCAHLVELCVKAPEKPVSDFQIQSLEELRQIFPELFKQASVA</sequence>
<feature type="compositionally biased region" description="Low complexity" evidence="1">
    <location>
        <begin position="18"/>
        <end position="34"/>
    </location>
</feature>
<dbReference type="EMBL" id="NAJP01000005">
    <property type="protein sequence ID" value="TKA47784.1"/>
    <property type="molecule type" value="Genomic_DNA"/>
</dbReference>
<dbReference type="PANTHER" id="PTHR47438:SF1">
    <property type="entry name" value="PHOSPHATE METABOLISM PROTEIN 8-RELATED"/>
    <property type="match status" value="1"/>
</dbReference>
<dbReference type="Gene3D" id="1.10.150.450">
    <property type="match status" value="1"/>
</dbReference>
<dbReference type="SFLD" id="SFLDG01132">
    <property type="entry name" value="C1.5.3:_5'-Nucleotidase_Like"/>
    <property type="match status" value="1"/>
</dbReference>
<dbReference type="GO" id="GO:0006206">
    <property type="term" value="P:pyrimidine nucleobase metabolic process"/>
    <property type="evidence" value="ECO:0007669"/>
    <property type="project" value="TreeGrafter"/>
</dbReference>
<dbReference type="GO" id="GO:0009166">
    <property type="term" value="P:nucleotide catabolic process"/>
    <property type="evidence" value="ECO:0007669"/>
    <property type="project" value="TreeGrafter"/>
</dbReference>
<proteinExistence type="predicted"/>
<feature type="region of interest" description="Disordered" evidence="1">
    <location>
        <begin position="1"/>
        <end position="34"/>
    </location>
</feature>
<dbReference type="Proteomes" id="UP000310066">
    <property type="component" value="Unassembled WGS sequence"/>
</dbReference>
<evidence type="ECO:0008006" key="4">
    <source>
        <dbReference type="Google" id="ProtNLM"/>
    </source>
</evidence>
<dbReference type="OrthoDB" id="1065058at2759"/>
<dbReference type="Gene3D" id="3.40.50.1000">
    <property type="entry name" value="HAD superfamily/HAD-like"/>
    <property type="match status" value="1"/>
</dbReference>
<dbReference type="NCBIfam" id="TIGR01993">
    <property type="entry name" value="Pyr-5-nucltdase"/>
    <property type="match status" value="1"/>
</dbReference>
<dbReference type="InterPro" id="IPR052791">
    <property type="entry name" value="SSM1_domain"/>
</dbReference>
<dbReference type="InterPro" id="IPR023214">
    <property type="entry name" value="HAD_sf"/>
</dbReference>
<reference evidence="2 3" key="1">
    <citation type="submission" date="2017-03" db="EMBL/GenBank/DDBJ databases">
        <title>Genomes of endolithic fungi from Antarctica.</title>
        <authorList>
            <person name="Coleine C."/>
            <person name="Masonjones S."/>
            <person name="Stajich J.E."/>
        </authorList>
    </citation>
    <scope>NUCLEOTIDE SEQUENCE [LARGE SCALE GENOMIC DNA]</scope>
    <source>
        <strain evidence="2 3">CCFEE 5311</strain>
    </source>
</reference>
<evidence type="ECO:0000256" key="1">
    <source>
        <dbReference type="SAM" id="MobiDB-lite"/>
    </source>
</evidence>
<evidence type="ECO:0000313" key="3">
    <source>
        <dbReference type="Proteomes" id="UP000310066"/>
    </source>
</evidence>
<accession>A0A4U0VFJ4</accession>
<dbReference type="GO" id="GO:0008252">
    <property type="term" value="F:nucleotidase activity"/>
    <property type="evidence" value="ECO:0007669"/>
    <property type="project" value="TreeGrafter"/>
</dbReference>
<gene>
    <name evidence="2" type="ORF">B0A54_02158</name>
</gene>
<dbReference type="SFLD" id="SFLDG01129">
    <property type="entry name" value="C1.5:_HAD__Beta-PGM__Phosphata"/>
    <property type="match status" value="1"/>
</dbReference>
<dbReference type="InterPro" id="IPR006439">
    <property type="entry name" value="HAD-SF_hydro_IA"/>
</dbReference>
<dbReference type="AlphaFoldDB" id="A0A4U0VFJ4"/>
<dbReference type="Pfam" id="PF00702">
    <property type="entry name" value="Hydrolase"/>
    <property type="match status" value="1"/>
</dbReference>
<dbReference type="SUPFAM" id="SSF56784">
    <property type="entry name" value="HAD-like"/>
    <property type="match status" value="1"/>
</dbReference>
<evidence type="ECO:0000313" key="2">
    <source>
        <dbReference type="EMBL" id="TKA47784.1"/>
    </source>
</evidence>
<dbReference type="STRING" id="329885.A0A4U0VFJ4"/>
<dbReference type="SFLD" id="SFLDS00003">
    <property type="entry name" value="Haloacid_Dehalogenase"/>
    <property type="match status" value="1"/>
</dbReference>
<protein>
    <recommendedName>
        <fullName evidence="4">Pyrimidine 5'-nucleotidase</fullName>
    </recommendedName>
</protein>
<organism evidence="2 3">
    <name type="scientific">Friedmanniomyces endolithicus</name>
    <dbReference type="NCBI Taxonomy" id="329885"/>
    <lineage>
        <taxon>Eukaryota</taxon>
        <taxon>Fungi</taxon>
        <taxon>Dikarya</taxon>
        <taxon>Ascomycota</taxon>
        <taxon>Pezizomycotina</taxon>
        <taxon>Dothideomycetes</taxon>
        <taxon>Dothideomycetidae</taxon>
        <taxon>Mycosphaerellales</taxon>
        <taxon>Teratosphaeriaceae</taxon>
        <taxon>Friedmanniomyces</taxon>
    </lineage>
</organism>
<dbReference type="FunFam" id="1.10.150.450:FF:000001">
    <property type="entry name" value="SDT1p Pyrimidine nucleotidase"/>
    <property type="match status" value="1"/>
</dbReference>
<comment type="caution">
    <text evidence="2">The sequence shown here is derived from an EMBL/GenBank/DDBJ whole genome shotgun (WGS) entry which is preliminary data.</text>
</comment>
<dbReference type="InterPro" id="IPR036412">
    <property type="entry name" value="HAD-like_sf"/>
</dbReference>
<dbReference type="PANTHER" id="PTHR47438">
    <property type="entry name" value="PHOSPHATE METABOLISM PROTEIN 8-RELATED"/>
    <property type="match status" value="1"/>
</dbReference>